<dbReference type="Pfam" id="PF17784">
    <property type="entry name" value="Sulfotransfer_4"/>
    <property type="match status" value="1"/>
</dbReference>
<accession>A0ABR0BH24</accession>
<dbReference type="Proteomes" id="UP001287286">
    <property type="component" value="Unassembled WGS sequence"/>
</dbReference>
<dbReference type="PANTHER" id="PTHR36978:SF4">
    <property type="entry name" value="P-LOOP CONTAINING NUCLEOSIDE TRIPHOSPHATE HYDROLASE PROTEIN"/>
    <property type="match status" value="1"/>
</dbReference>
<organism evidence="1 2">
    <name type="scientific">Purpureocillium lilacinum</name>
    <name type="common">Paecilomyces lilacinus</name>
    <dbReference type="NCBI Taxonomy" id="33203"/>
    <lineage>
        <taxon>Eukaryota</taxon>
        <taxon>Fungi</taxon>
        <taxon>Dikarya</taxon>
        <taxon>Ascomycota</taxon>
        <taxon>Pezizomycotina</taxon>
        <taxon>Sordariomycetes</taxon>
        <taxon>Hypocreomycetidae</taxon>
        <taxon>Hypocreales</taxon>
        <taxon>Ophiocordycipitaceae</taxon>
        <taxon>Purpureocillium</taxon>
    </lineage>
</organism>
<protein>
    <recommendedName>
        <fullName evidence="3">NAD dependent epimerase/dehydratase</fullName>
    </recommendedName>
</protein>
<dbReference type="InterPro" id="IPR027417">
    <property type="entry name" value="P-loop_NTPase"/>
</dbReference>
<dbReference type="InterPro" id="IPR040632">
    <property type="entry name" value="Sulfotransfer_4"/>
</dbReference>
<comment type="caution">
    <text evidence="1">The sequence shown here is derived from an EMBL/GenBank/DDBJ whole genome shotgun (WGS) entry which is preliminary data.</text>
</comment>
<evidence type="ECO:0008006" key="3">
    <source>
        <dbReference type="Google" id="ProtNLM"/>
    </source>
</evidence>
<dbReference type="PANTHER" id="PTHR36978">
    <property type="entry name" value="P-LOOP CONTAINING NUCLEOTIDE TRIPHOSPHATE HYDROLASE"/>
    <property type="match status" value="1"/>
</dbReference>
<sequence>MDCNEEFYDEIKPVIPRPKPMKVLVLGLPRTALCAALKQLGMNPYHFSEISRNKNNKHFQLWLKAVQAKYDGLEEPFKGGDFDQILWNYDAVTDDPCCLFVEELITAYPNAKVILTVRPREEWLRSMQQTILKILSWRSWHILCFLDREFMGPYQALLNRTTAVLSQGRLPYKPSAYPALVESFDKHNDNVRNAVPTERLLEFESSQGWDPLCKFLGLPVPDGKYPHLNHARDLMRLEDSLYWARWYWVAQRMAKRAGVAVLVLLAALYLNSIPRFSSRAFPARWSADGILVAESSPASALSHQKGCLNTNGSQNAEPIVRSITWIGQYLPRTVSEGEHLQKMARKGSRVDLPLVLNIGAPPGEGHEAWYHNVDPSTSGNCWS</sequence>
<gene>
    <name evidence="1" type="ORF">Purlil1_12443</name>
</gene>
<evidence type="ECO:0000313" key="1">
    <source>
        <dbReference type="EMBL" id="KAK4077229.1"/>
    </source>
</evidence>
<keyword evidence="2" id="KW-1185">Reference proteome</keyword>
<dbReference type="Gene3D" id="3.40.50.300">
    <property type="entry name" value="P-loop containing nucleotide triphosphate hydrolases"/>
    <property type="match status" value="1"/>
</dbReference>
<dbReference type="EMBL" id="JAWRVI010000104">
    <property type="protein sequence ID" value="KAK4077229.1"/>
    <property type="molecule type" value="Genomic_DNA"/>
</dbReference>
<reference evidence="1 2" key="1">
    <citation type="journal article" date="2024" name="Microbiol. Resour. Announc.">
        <title>Genome annotations for the ascomycete fungi Trichoderma harzianum, Trichoderma aggressivum, and Purpureocillium lilacinum.</title>
        <authorList>
            <person name="Beijen E.P.W."/>
            <person name="Ohm R.A."/>
        </authorList>
    </citation>
    <scope>NUCLEOTIDE SEQUENCE [LARGE SCALE GENOMIC DNA]</scope>
    <source>
        <strain evidence="1 2">CBS 150709</strain>
    </source>
</reference>
<name>A0ABR0BH24_PURLI</name>
<proteinExistence type="predicted"/>
<evidence type="ECO:0000313" key="2">
    <source>
        <dbReference type="Proteomes" id="UP001287286"/>
    </source>
</evidence>
<dbReference type="SUPFAM" id="SSF52540">
    <property type="entry name" value="P-loop containing nucleoside triphosphate hydrolases"/>
    <property type="match status" value="1"/>
</dbReference>